<dbReference type="EMBL" id="HBUF01222085">
    <property type="protein sequence ID" value="CAG6669827.1"/>
    <property type="molecule type" value="Transcribed_RNA"/>
</dbReference>
<keyword evidence="1" id="KW-0812">Transmembrane</keyword>
<accession>A0A8D9AIP7</accession>
<dbReference type="EMBL" id="HBUF01065426">
    <property type="protein sequence ID" value="CAG6627467.1"/>
    <property type="molecule type" value="Transcribed_RNA"/>
</dbReference>
<dbReference type="EMBL" id="HBUF01065427">
    <property type="protein sequence ID" value="CAG6627468.1"/>
    <property type="molecule type" value="Transcribed_RNA"/>
</dbReference>
<dbReference type="EMBL" id="HBUF01567164">
    <property type="protein sequence ID" value="CAG6765055.1"/>
    <property type="molecule type" value="Transcribed_RNA"/>
</dbReference>
<dbReference type="EMBL" id="HBUF01567161">
    <property type="protein sequence ID" value="CAG6765052.1"/>
    <property type="molecule type" value="Transcribed_RNA"/>
</dbReference>
<organism evidence="2">
    <name type="scientific">Cacopsylla melanoneura</name>
    <dbReference type="NCBI Taxonomy" id="428564"/>
    <lineage>
        <taxon>Eukaryota</taxon>
        <taxon>Metazoa</taxon>
        <taxon>Ecdysozoa</taxon>
        <taxon>Arthropoda</taxon>
        <taxon>Hexapoda</taxon>
        <taxon>Insecta</taxon>
        <taxon>Pterygota</taxon>
        <taxon>Neoptera</taxon>
        <taxon>Paraneoptera</taxon>
        <taxon>Hemiptera</taxon>
        <taxon>Sternorrhyncha</taxon>
        <taxon>Psylloidea</taxon>
        <taxon>Psyllidae</taxon>
        <taxon>Psyllinae</taxon>
        <taxon>Cacopsylla</taxon>
    </lineage>
</organism>
<dbReference type="EMBL" id="HBUF01567163">
    <property type="protein sequence ID" value="CAG6765054.1"/>
    <property type="molecule type" value="Transcribed_RNA"/>
</dbReference>
<proteinExistence type="predicted"/>
<dbReference type="EMBL" id="HBUF01065428">
    <property type="protein sequence ID" value="CAG6627469.1"/>
    <property type="molecule type" value="Transcribed_RNA"/>
</dbReference>
<feature type="transmembrane region" description="Helical" evidence="1">
    <location>
        <begin position="67"/>
        <end position="87"/>
    </location>
</feature>
<feature type="transmembrane region" description="Helical" evidence="1">
    <location>
        <begin position="12"/>
        <end position="33"/>
    </location>
</feature>
<keyword evidence="1" id="KW-0472">Membrane</keyword>
<dbReference type="EMBL" id="HBUF01065425">
    <property type="protein sequence ID" value="CAG6627466.1"/>
    <property type="molecule type" value="Transcribed_RNA"/>
</dbReference>
<reference evidence="2" key="1">
    <citation type="submission" date="2021-05" db="EMBL/GenBank/DDBJ databases">
        <authorList>
            <person name="Alioto T."/>
            <person name="Alioto T."/>
            <person name="Gomez Garrido J."/>
        </authorList>
    </citation>
    <scope>NUCLEOTIDE SEQUENCE</scope>
</reference>
<evidence type="ECO:0000256" key="1">
    <source>
        <dbReference type="SAM" id="Phobius"/>
    </source>
</evidence>
<sequence length="101" mass="11834">MIGISRASSNPSFYKSIFFIVSARLFCIVSAFVRRGLLSIVLFSFLSLFLFLFPFGHFIVNNSRYKFIDIFFQLICCFLSHFIHHHVKNFINFHLREGSVT</sequence>
<feature type="transmembrane region" description="Helical" evidence="1">
    <location>
        <begin position="39"/>
        <end position="60"/>
    </location>
</feature>
<keyword evidence="1" id="KW-1133">Transmembrane helix</keyword>
<name>A0A8D9AIP7_9HEMI</name>
<dbReference type="AlphaFoldDB" id="A0A8D9AIP7"/>
<protein>
    <submittedName>
        <fullName evidence="2">Uncharacterized protein</fullName>
    </submittedName>
</protein>
<evidence type="ECO:0000313" key="2">
    <source>
        <dbReference type="EMBL" id="CAG6765052.1"/>
    </source>
</evidence>